<dbReference type="SUPFAM" id="SSF56601">
    <property type="entry name" value="beta-lactamase/transpeptidase-like"/>
    <property type="match status" value="1"/>
</dbReference>
<dbReference type="OrthoDB" id="5946976at2759"/>
<feature type="domain" description="Peptidase S12 Pab87-related C-terminal" evidence="3">
    <location>
        <begin position="403"/>
        <end position="494"/>
    </location>
</feature>
<evidence type="ECO:0000259" key="2">
    <source>
        <dbReference type="Pfam" id="PF00144"/>
    </source>
</evidence>
<evidence type="ECO:0000259" key="3">
    <source>
        <dbReference type="Pfam" id="PF11954"/>
    </source>
</evidence>
<dbReference type="PANTHER" id="PTHR46825">
    <property type="entry name" value="D-ALANYL-D-ALANINE-CARBOXYPEPTIDASE/ENDOPEPTIDASE AMPH"/>
    <property type="match status" value="1"/>
</dbReference>
<gene>
    <name evidence="4" type="ORF">BG015_011476</name>
</gene>
<reference evidence="4" key="1">
    <citation type="journal article" date="2020" name="Fungal Divers.">
        <title>Resolving the Mortierellaceae phylogeny through synthesis of multi-gene phylogenetics and phylogenomics.</title>
        <authorList>
            <person name="Vandepol N."/>
            <person name="Liber J."/>
            <person name="Desiro A."/>
            <person name="Na H."/>
            <person name="Kennedy M."/>
            <person name="Barry K."/>
            <person name="Grigoriev I.V."/>
            <person name="Miller A.N."/>
            <person name="O'Donnell K."/>
            <person name="Stajich J.E."/>
            <person name="Bonito G."/>
        </authorList>
    </citation>
    <scope>NUCLEOTIDE SEQUENCE</scope>
    <source>
        <strain evidence="4">NRRL 6426</strain>
    </source>
</reference>
<accession>A0A9P5RVB5</accession>
<evidence type="ECO:0000256" key="1">
    <source>
        <dbReference type="ARBA" id="ARBA00038215"/>
    </source>
</evidence>
<dbReference type="InterPro" id="IPR050491">
    <property type="entry name" value="AmpC-like"/>
</dbReference>
<evidence type="ECO:0008006" key="6">
    <source>
        <dbReference type="Google" id="ProtNLM"/>
    </source>
</evidence>
<dbReference type="Proteomes" id="UP000748756">
    <property type="component" value="Unassembled WGS sequence"/>
</dbReference>
<name>A0A9P5RVB5_9FUNG</name>
<comment type="similarity">
    <text evidence="1">Belongs to the peptidase S12 family.</text>
</comment>
<comment type="caution">
    <text evidence="4">The sequence shown here is derived from an EMBL/GenBank/DDBJ whole genome shotgun (WGS) entry which is preliminary data.</text>
</comment>
<sequence length="515" mass="57454">MVTVETASVDNKSVKDFLASLPEVLEKARIEGGIKGMSVAIMHKGELVFAEGFGKRNQTDPFTKETVSHLASVTKAFTATAIGELVAEGKMDWDKTPVSQYLPEFRLKDPVLTSQLTLADMLAHRTPVPSIDLAWFRNKDSTRDLIKQLKHLELPATKMSPIVNYNNIIYAVAGEAGAEVAGMTYAELIKAKLLEPLGLKDSGLSLPEMEKLPNFARPYDAATFDDAKKGVYEEGYMDEIHMADAAAGDIYMNVLDLVKWGQVILKEGELDGKQVLNKESVQETLKPHNIMKSKARKPDFAPTAGYSFGWVLDSYKGHTIIHHAGSNPGYRSNLAFFPDDDLVVAHLANLQVTDLPSSLPFYIADGLLNLPKTEDWIHEYTLKKTQETYDIYAIMAKNDIPDRIEGQPHSRELVDYTGEYTNAIYGKFTITLQEDGSGLYMKMRTIESKLEHYHYESFKGFAHDFVLKQNLLFTFKTGSSGTVDAIEIVLSLGDDPELFKKTETSKYEEAAPKEE</sequence>
<dbReference type="Gene3D" id="3.40.710.10">
    <property type="entry name" value="DD-peptidase/beta-lactamase superfamily"/>
    <property type="match status" value="1"/>
</dbReference>
<dbReference type="Gene3D" id="2.40.128.600">
    <property type="match status" value="1"/>
</dbReference>
<protein>
    <recommendedName>
        <fullName evidence="6">Beta-lactamase</fullName>
    </recommendedName>
</protein>
<proteinExistence type="inferred from homology"/>
<dbReference type="Pfam" id="PF11954">
    <property type="entry name" value="DUF3471"/>
    <property type="match status" value="1"/>
</dbReference>
<organism evidence="4 5">
    <name type="scientific">Linnemannia schmuckeri</name>
    <dbReference type="NCBI Taxonomy" id="64567"/>
    <lineage>
        <taxon>Eukaryota</taxon>
        <taxon>Fungi</taxon>
        <taxon>Fungi incertae sedis</taxon>
        <taxon>Mucoromycota</taxon>
        <taxon>Mortierellomycotina</taxon>
        <taxon>Mortierellomycetes</taxon>
        <taxon>Mortierellales</taxon>
        <taxon>Mortierellaceae</taxon>
        <taxon>Linnemannia</taxon>
    </lineage>
</organism>
<dbReference type="InterPro" id="IPR021860">
    <property type="entry name" value="Peptidase_S12_Pab87-rel_C"/>
</dbReference>
<keyword evidence="5" id="KW-1185">Reference proteome</keyword>
<dbReference type="EMBL" id="JAAAUQ010000890">
    <property type="protein sequence ID" value="KAF9146910.1"/>
    <property type="molecule type" value="Genomic_DNA"/>
</dbReference>
<dbReference type="PANTHER" id="PTHR46825:SF15">
    <property type="entry name" value="BETA-LACTAMASE-RELATED DOMAIN-CONTAINING PROTEIN"/>
    <property type="match status" value="1"/>
</dbReference>
<dbReference type="Pfam" id="PF00144">
    <property type="entry name" value="Beta-lactamase"/>
    <property type="match status" value="1"/>
</dbReference>
<evidence type="ECO:0000313" key="4">
    <source>
        <dbReference type="EMBL" id="KAF9146910.1"/>
    </source>
</evidence>
<dbReference type="AlphaFoldDB" id="A0A9P5RVB5"/>
<feature type="domain" description="Beta-lactamase-related" evidence="2">
    <location>
        <begin position="27"/>
        <end position="353"/>
    </location>
</feature>
<evidence type="ECO:0000313" key="5">
    <source>
        <dbReference type="Proteomes" id="UP000748756"/>
    </source>
</evidence>
<dbReference type="InterPro" id="IPR012338">
    <property type="entry name" value="Beta-lactam/transpept-like"/>
</dbReference>
<dbReference type="InterPro" id="IPR001466">
    <property type="entry name" value="Beta-lactam-related"/>
</dbReference>